<name>A0A229P3K6_9BACL</name>
<gene>
    <name evidence="2" type="ORF">CGZ75_07240</name>
</gene>
<dbReference type="Pfam" id="PF01476">
    <property type="entry name" value="LysM"/>
    <property type="match status" value="2"/>
</dbReference>
<dbReference type="EMBL" id="NMUQ01000001">
    <property type="protein sequence ID" value="OXM16459.1"/>
    <property type="molecule type" value="Genomic_DNA"/>
</dbReference>
<organism evidence="2 3">
    <name type="scientific">Paenibacillus herberti</name>
    <dbReference type="NCBI Taxonomy" id="1619309"/>
    <lineage>
        <taxon>Bacteria</taxon>
        <taxon>Bacillati</taxon>
        <taxon>Bacillota</taxon>
        <taxon>Bacilli</taxon>
        <taxon>Bacillales</taxon>
        <taxon>Paenibacillaceae</taxon>
        <taxon>Paenibacillus</taxon>
    </lineage>
</organism>
<reference evidence="2 3" key="1">
    <citation type="submission" date="2017-07" db="EMBL/GenBank/DDBJ databases">
        <title>Paenibacillus herberti R33 genome sequencing and assembly.</title>
        <authorList>
            <person name="Su W."/>
        </authorList>
    </citation>
    <scope>NUCLEOTIDE SEQUENCE [LARGE SCALE GENOMIC DNA]</scope>
    <source>
        <strain evidence="2 3">R33</strain>
    </source>
</reference>
<dbReference type="SMART" id="SM00257">
    <property type="entry name" value="LysM"/>
    <property type="match status" value="1"/>
</dbReference>
<evidence type="ECO:0000313" key="2">
    <source>
        <dbReference type="EMBL" id="OXM16459.1"/>
    </source>
</evidence>
<evidence type="ECO:0000259" key="1">
    <source>
        <dbReference type="PROSITE" id="PS51782"/>
    </source>
</evidence>
<dbReference type="Gene3D" id="3.10.350.10">
    <property type="entry name" value="LysM domain"/>
    <property type="match status" value="1"/>
</dbReference>
<dbReference type="SUPFAM" id="SSF54106">
    <property type="entry name" value="LysM domain"/>
    <property type="match status" value="1"/>
</dbReference>
<dbReference type="InterPro" id="IPR018392">
    <property type="entry name" value="LysM"/>
</dbReference>
<accession>A0A229P3K6</accession>
<sequence>MVPWLVAAMLFVLLLTSLWGFTQASSSEIAPSAPDEMSITVTSGDTLWSIAATYNISDDIREGVFWLKKRNGLASTSIDPGDKLIIPLIN</sequence>
<dbReference type="AlphaFoldDB" id="A0A229P3K6"/>
<proteinExistence type="predicted"/>
<feature type="domain" description="LysM" evidence="1">
    <location>
        <begin position="37"/>
        <end position="86"/>
    </location>
</feature>
<protein>
    <submittedName>
        <fullName evidence="2">Peptidoglycan-binding protein LysM</fullName>
    </submittedName>
</protein>
<dbReference type="Proteomes" id="UP000215145">
    <property type="component" value="Unassembled WGS sequence"/>
</dbReference>
<dbReference type="PROSITE" id="PS51782">
    <property type="entry name" value="LYSM"/>
    <property type="match status" value="1"/>
</dbReference>
<dbReference type="InterPro" id="IPR036779">
    <property type="entry name" value="LysM_dom_sf"/>
</dbReference>
<keyword evidence="3" id="KW-1185">Reference proteome</keyword>
<comment type="caution">
    <text evidence="2">The sequence shown here is derived from an EMBL/GenBank/DDBJ whole genome shotgun (WGS) entry which is preliminary data.</text>
</comment>
<dbReference type="CDD" id="cd00118">
    <property type="entry name" value="LysM"/>
    <property type="match status" value="1"/>
</dbReference>
<evidence type="ECO:0000313" key="3">
    <source>
        <dbReference type="Proteomes" id="UP000215145"/>
    </source>
</evidence>